<proteinExistence type="predicted"/>
<gene>
    <name evidence="1" type="ORF">J0695_03310</name>
</gene>
<dbReference type="AlphaFoldDB" id="A0A939JGU1"/>
<keyword evidence="2" id="KW-1185">Reference proteome</keyword>
<evidence type="ECO:0000313" key="2">
    <source>
        <dbReference type="Proteomes" id="UP000664167"/>
    </source>
</evidence>
<protein>
    <submittedName>
        <fullName evidence="1">AfsR family transcriptional regulator</fullName>
    </submittedName>
</protein>
<reference evidence="1" key="1">
    <citation type="submission" date="2021-03" db="EMBL/GenBank/DDBJ databases">
        <title>Streptomyces poriferae sp. nov., a novel marine sponge-derived Actinobacteria species with anti-MRSA activity.</title>
        <authorList>
            <person name="Sandoval-Powers M."/>
            <person name="Kralova S."/>
            <person name="Nguyen G.-S."/>
            <person name="Fawwal D."/>
            <person name="Degnes K."/>
            <person name="Klinkenberg G."/>
            <person name="Sletta H."/>
            <person name="Wentzel A."/>
            <person name="Liles M.R."/>
        </authorList>
    </citation>
    <scope>NUCLEOTIDE SEQUENCE</scope>
    <source>
        <strain evidence="1">DSM 41794</strain>
    </source>
</reference>
<organism evidence="1 2">
    <name type="scientific">Streptomyces beijiangensis</name>
    <dbReference type="NCBI Taxonomy" id="163361"/>
    <lineage>
        <taxon>Bacteria</taxon>
        <taxon>Bacillati</taxon>
        <taxon>Actinomycetota</taxon>
        <taxon>Actinomycetes</taxon>
        <taxon>Kitasatosporales</taxon>
        <taxon>Streptomycetaceae</taxon>
        <taxon>Streptomyces</taxon>
    </lineage>
</organism>
<dbReference type="Proteomes" id="UP000664167">
    <property type="component" value="Unassembled WGS sequence"/>
</dbReference>
<accession>A0A939JGU1</accession>
<sequence>EFVRGSFSVFDGFVVGIRAYLESVDQQYDAAWELAVRALELADDPLTEMVAPQMPPTYLRLIAKAMASLGGRELGLKAAQLLGASDRMLPPAHVATALERETRATAESAARTVLGDAEYEAGYAEGGNLSKEEATALVRRDR</sequence>
<comment type="caution">
    <text evidence="1">The sequence shown here is derived from an EMBL/GenBank/DDBJ whole genome shotgun (WGS) entry which is preliminary data.</text>
</comment>
<evidence type="ECO:0000313" key="1">
    <source>
        <dbReference type="EMBL" id="MBO0510844.1"/>
    </source>
</evidence>
<dbReference type="EMBL" id="JAFLRJ010000026">
    <property type="protein sequence ID" value="MBO0510844.1"/>
    <property type="molecule type" value="Genomic_DNA"/>
</dbReference>
<name>A0A939JGU1_9ACTN</name>
<feature type="non-terminal residue" evidence="1">
    <location>
        <position position="1"/>
    </location>
</feature>